<keyword evidence="3" id="KW-1185">Reference proteome</keyword>
<gene>
    <name evidence="2" type="ORF">NIES2135_43430</name>
</gene>
<proteinExistence type="predicted"/>
<feature type="region of interest" description="Disordered" evidence="1">
    <location>
        <begin position="72"/>
        <end position="99"/>
    </location>
</feature>
<dbReference type="EMBL" id="AP018203">
    <property type="protein sequence ID" value="BAY57478.1"/>
    <property type="molecule type" value="Genomic_DNA"/>
</dbReference>
<evidence type="ECO:0000313" key="2">
    <source>
        <dbReference type="EMBL" id="BAY57478.1"/>
    </source>
</evidence>
<dbReference type="AlphaFoldDB" id="A0A1Z4JLG4"/>
<name>A0A1Z4JLG4_LEPBY</name>
<evidence type="ECO:0000313" key="3">
    <source>
        <dbReference type="Proteomes" id="UP000217895"/>
    </source>
</evidence>
<reference evidence="2 3" key="1">
    <citation type="submission" date="2017-06" db="EMBL/GenBank/DDBJ databases">
        <title>Genome sequencing of cyanobaciteial culture collection at National Institute for Environmental Studies (NIES).</title>
        <authorList>
            <person name="Hirose Y."/>
            <person name="Shimura Y."/>
            <person name="Fujisawa T."/>
            <person name="Nakamura Y."/>
            <person name="Kawachi M."/>
        </authorList>
    </citation>
    <scope>NUCLEOTIDE SEQUENCE [LARGE SCALE GENOMIC DNA]</scope>
    <source>
        <strain evidence="2 3">NIES-2135</strain>
    </source>
</reference>
<accession>A0A1Z4JLG4</accession>
<organism evidence="2 3">
    <name type="scientific">Leptolyngbya boryana NIES-2135</name>
    <dbReference type="NCBI Taxonomy" id="1973484"/>
    <lineage>
        <taxon>Bacteria</taxon>
        <taxon>Bacillati</taxon>
        <taxon>Cyanobacteriota</taxon>
        <taxon>Cyanophyceae</taxon>
        <taxon>Leptolyngbyales</taxon>
        <taxon>Leptolyngbyaceae</taxon>
        <taxon>Leptolyngbya group</taxon>
        <taxon>Leptolyngbya</taxon>
    </lineage>
</organism>
<sequence>MDAFEPTPPTWTTSAVHSFSFACPTCHKSSKEANGVWINRRAPVFTEDYRKKWQEFYHCQCGQVWWAWSSDRPPSELGERERDEPRRRRFDSFNPFDDF</sequence>
<dbReference type="Proteomes" id="UP000217895">
    <property type="component" value="Chromosome"/>
</dbReference>
<protein>
    <submittedName>
        <fullName evidence="2">Uncharacterized protein</fullName>
    </submittedName>
</protein>
<evidence type="ECO:0000256" key="1">
    <source>
        <dbReference type="SAM" id="MobiDB-lite"/>
    </source>
</evidence>
<feature type="compositionally biased region" description="Basic and acidic residues" evidence="1">
    <location>
        <begin position="73"/>
        <end position="86"/>
    </location>
</feature>